<dbReference type="InterPro" id="IPR047055">
    <property type="entry name" value="MotA-like"/>
</dbReference>
<evidence type="ECO:0000256" key="9">
    <source>
        <dbReference type="ARBA" id="ARBA00022989"/>
    </source>
</evidence>
<evidence type="ECO:0000256" key="3">
    <source>
        <dbReference type="ARBA" id="ARBA00022448"/>
    </source>
</evidence>
<keyword evidence="8" id="KW-0375">Hydrogen ion transport</keyword>
<dbReference type="RefSeq" id="WP_219964083.1">
    <property type="nucleotide sequence ID" value="NZ_JAGFNZ010000001.1"/>
</dbReference>
<comment type="similarity">
    <text evidence="2">Belongs to the MotA family.</text>
</comment>
<keyword evidence="7" id="KW-0283">Flagellar rotation</keyword>
<dbReference type="PROSITE" id="PS01307">
    <property type="entry name" value="MOTA"/>
    <property type="match status" value="1"/>
</dbReference>
<dbReference type="PANTHER" id="PTHR30433:SF3">
    <property type="entry name" value="MOTILITY PROTEIN A"/>
    <property type="match status" value="1"/>
</dbReference>
<keyword evidence="10" id="KW-0406">Ion transport</keyword>
<comment type="caution">
    <text evidence="15">The sequence shown here is derived from an EMBL/GenBank/DDBJ whole genome shotgun (WGS) entry which is preliminary data.</text>
</comment>
<evidence type="ECO:0000256" key="5">
    <source>
        <dbReference type="ARBA" id="ARBA00022500"/>
    </source>
</evidence>
<organism evidence="15 16">
    <name type="scientific">Caproiciproducens faecalis</name>
    <dbReference type="NCBI Taxonomy" id="2820301"/>
    <lineage>
        <taxon>Bacteria</taxon>
        <taxon>Bacillati</taxon>
        <taxon>Bacillota</taxon>
        <taxon>Clostridia</taxon>
        <taxon>Eubacteriales</taxon>
        <taxon>Acutalibacteraceae</taxon>
        <taxon>Caproiciproducens</taxon>
    </lineage>
</organism>
<evidence type="ECO:0000256" key="1">
    <source>
        <dbReference type="ARBA" id="ARBA00004651"/>
    </source>
</evidence>
<accession>A0ABS7DK71</accession>
<feature type="domain" description="Motility protein A N-terminal" evidence="14">
    <location>
        <begin position="6"/>
        <end position="73"/>
    </location>
</feature>
<evidence type="ECO:0000256" key="2">
    <source>
        <dbReference type="ARBA" id="ARBA00008038"/>
    </source>
</evidence>
<keyword evidence="5" id="KW-0145">Chemotaxis</keyword>
<proteinExistence type="inferred from homology"/>
<reference evidence="15 16" key="1">
    <citation type="submission" date="2021-03" db="EMBL/GenBank/DDBJ databases">
        <title>Caproiciproducens sp. nov. isolated from feces of cow.</title>
        <authorList>
            <person name="Choi J.-Y."/>
        </authorList>
    </citation>
    <scope>NUCLEOTIDE SEQUENCE [LARGE SCALE GENOMIC DNA]</scope>
    <source>
        <strain evidence="15 16">AGMB10547</strain>
    </source>
</reference>
<dbReference type="InterPro" id="IPR000540">
    <property type="entry name" value="Flag_MotA_CS"/>
</dbReference>
<protein>
    <submittedName>
        <fullName evidence="15">MotA/TolQ/ExbB proton channel family protein</fullName>
    </submittedName>
</protein>
<evidence type="ECO:0000256" key="8">
    <source>
        <dbReference type="ARBA" id="ARBA00022781"/>
    </source>
</evidence>
<keyword evidence="4" id="KW-1003">Cell membrane</keyword>
<evidence type="ECO:0000313" key="16">
    <source>
        <dbReference type="Proteomes" id="UP000719942"/>
    </source>
</evidence>
<evidence type="ECO:0000259" key="13">
    <source>
        <dbReference type="Pfam" id="PF01618"/>
    </source>
</evidence>
<dbReference type="Pfam" id="PF20560">
    <property type="entry name" value="MotA_N"/>
    <property type="match status" value="1"/>
</dbReference>
<feature type="transmembrane region" description="Helical" evidence="12">
    <location>
        <begin position="149"/>
        <end position="172"/>
    </location>
</feature>
<evidence type="ECO:0000256" key="7">
    <source>
        <dbReference type="ARBA" id="ARBA00022779"/>
    </source>
</evidence>
<dbReference type="PANTHER" id="PTHR30433">
    <property type="entry name" value="CHEMOTAXIS PROTEIN MOTA"/>
    <property type="match status" value="1"/>
</dbReference>
<keyword evidence="6 12" id="KW-0812">Transmembrane</keyword>
<comment type="subcellular location">
    <subcellularLocation>
        <location evidence="1">Cell membrane</location>
        <topology evidence="1">Multi-pass membrane protein</topology>
    </subcellularLocation>
</comment>
<evidence type="ECO:0000313" key="15">
    <source>
        <dbReference type="EMBL" id="MBW7571695.1"/>
    </source>
</evidence>
<evidence type="ECO:0000256" key="6">
    <source>
        <dbReference type="ARBA" id="ARBA00022692"/>
    </source>
</evidence>
<dbReference type="InterPro" id="IPR046786">
    <property type="entry name" value="MotA_N"/>
</dbReference>
<evidence type="ECO:0000256" key="11">
    <source>
        <dbReference type="ARBA" id="ARBA00023136"/>
    </source>
</evidence>
<keyword evidence="16" id="KW-1185">Reference proteome</keyword>
<dbReference type="InterPro" id="IPR002898">
    <property type="entry name" value="MotA_ExbB_proton_chnl"/>
</dbReference>
<sequence>MDISVVLGIVIAFGSLIMGYTLEHGVLSSLFLLSPIVIVFGGTIGAVVLSYKLSDIVSALKSLVGTFSNKSIGDPTKVIQKITFMADACRQGGILKLQELINDAELNSSEFLVLKAGMVLALDMKSDEEIQYALESNIRAYTAQKQMEISVFTSAAGFSPTMGVIGTVMGLVQVLSNMTDAESLTASIGVAFIATLYGVVFANLLYMPFASRLKGVLKRQQILREMMTEGICMIARGESSRSIENKLSVYYQVFPRGEKKYKEGIEK</sequence>
<keyword evidence="9 12" id="KW-1133">Transmembrane helix</keyword>
<gene>
    <name evidence="15" type="ORF">J5W02_02610</name>
</gene>
<evidence type="ECO:0000256" key="10">
    <source>
        <dbReference type="ARBA" id="ARBA00023065"/>
    </source>
</evidence>
<evidence type="ECO:0000256" key="4">
    <source>
        <dbReference type="ARBA" id="ARBA00022475"/>
    </source>
</evidence>
<keyword evidence="11 12" id="KW-0472">Membrane</keyword>
<feature type="transmembrane region" description="Helical" evidence="12">
    <location>
        <begin position="29"/>
        <end position="51"/>
    </location>
</feature>
<evidence type="ECO:0000259" key="14">
    <source>
        <dbReference type="Pfam" id="PF20560"/>
    </source>
</evidence>
<dbReference type="Pfam" id="PF01618">
    <property type="entry name" value="MotA_ExbB"/>
    <property type="match status" value="1"/>
</dbReference>
<dbReference type="Proteomes" id="UP000719942">
    <property type="component" value="Unassembled WGS sequence"/>
</dbReference>
<dbReference type="EMBL" id="JAGFNZ010000001">
    <property type="protein sequence ID" value="MBW7571695.1"/>
    <property type="molecule type" value="Genomic_DNA"/>
</dbReference>
<name>A0ABS7DK71_9FIRM</name>
<feature type="transmembrane region" description="Helical" evidence="12">
    <location>
        <begin position="184"/>
        <end position="209"/>
    </location>
</feature>
<evidence type="ECO:0000256" key="12">
    <source>
        <dbReference type="SAM" id="Phobius"/>
    </source>
</evidence>
<keyword evidence="3" id="KW-0813">Transport</keyword>
<feature type="domain" description="MotA/TolQ/ExbB proton channel" evidence="13">
    <location>
        <begin position="112"/>
        <end position="225"/>
    </location>
</feature>